<comment type="caution">
    <text evidence="1">The sequence shown here is derived from an EMBL/GenBank/DDBJ whole genome shotgun (WGS) entry which is preliminary data.</text>
</comment>
<gene>
    <name evidence="1" type="ORF">F2Q68_00010340</name>
</gene>
<evidence type="ECO:0000313" key="1">
    <source>
        <dbReference type="EMBL" id="KAF2599476.1"/>
    </source>
</evidence>
<proteinExistence type="predicted"/>
<sequence length="158" mass="18031">MAKTCSFPSSFYSILICFVGSLHIEKFLVYETLMKFIIFLITIWKARNDKFFREIDRYPLELVCYAESECRALFNADEMVPPIPQDHIQWVWMGLDGQLGEGSTYGDTKLPTARVCIAFGSGNISMADGEYAPTFNMTEFWDGLQGFDRHDYGVSCLA</sequence>
<reference evidence="1" key="1">
    <citation type="submission" date="2019-12" db="EMBL/GenBank/DDBJ databases">
        <title>Genome sequencing and annotation of Brassica cretica.</title>
        <authorList>
            <person name="Studholme D.J."/>
            <person name="Sarris P.F."/>
        </authorList>
    </citation>
    <scope>NUCLEOTIDE SEQUENCE</scope>
    <source>
        <strain evidence="1">PFS-001/15</strain>
        <tissue evidence="1">Leaf</tissue>
    </source>
</reference>
<dbReference type="EMBL" id="QGKW02000717">
    <property type="protein sequence ID" value="KAF2599476.1"/>
    <property type="molecule type" value="Genomic_DNA"/>
</dbReference>
<dbReference type="Proteomes" id="UP000712281">
    <property type="component" value="Unassembled WGS sequence"/>
</dbReference>
<organism evidence="1 2">
    <name type="scientific">Brassica cretica</name>
    <name type="common">Mustard</name>
    <dbReference type="NCBI Taxonomy" id="69181"/>
    <lineage>
        <taxon>Eukaryota</taxon>
        <taxon>Viridiplantae</taxon>
        <taxon>Streptophyta</taxon>
        <taxon>Embryophyta</taxon>
        <taxon>Tracheophyta</taxon>
        <taxon>Spermatophyta</taxon>
        <taxon>Magnoliopsida</taxon>
        <taxon>eudicotyledons</taxon>
        <taxon>Gunneridae</taxon>
        <taxon>Pentapetalae</taxon>
        <taxon>rosids</taxon>
        <taxon>malvids</taxon>
        <taxon>Brassicales</taxon>
        <taxon>Brassicaceae</taxon>
        <taxon>Brassiceae</taxon>
        <taxon>Brassica</taxon>
    </lineage>
</organism>
<name>A0A8S9L1X8_BRACR</name>
<protein>
    <submittedName>
        <fullName evidence="1">Uncharacterized protein</fullName>
    </submittedName>
</protein>
<dbReference type="AlphaFoldDB" id="A0A8S9L1X8"/>
<accession>A0A8S9L1X8</accession>
<evidence type="ECO:0000313" key="2">
    <source>
        <dbReference type="Proteomes" id="UP000712281"/>
    </source>
</evidence>